<evidence type="ECO:0000256" key="3">
    <source>
        <dbReference type="ARBA" id="ARBA00022694"/>
    </source>
</evidence>
<dbReference type="GO" id="GO:0005829">
    <property type="term" value="C:cytosol"/>
    <property type="evidence" value="ECO:0007669"/>
    <property type="project" value="TreeGrafter"/>
</dbReference>
<evidence type="ECO:0000256" key="1">
    <source>
        <dbReference type="ARBA" id="ARBA00004123"/>
    </source>
</evidence>
<comment type="caution">
    <text evidence="8">The sequence shown here is derived from an EMBL/GenBank/DDBJ whole genome shotgun (WGS) entry which is preliminary data.</text>
</comment>
<name>A0AAJ0H6K2_9PEZI</name>
<comment type="pathway">
    <text evidence="6">tRNA modification; N(7)-methylguanine-tRNA biosynthesis.</text>
</comment>
<comment type="similarity">
    <text evidence="6">Belongs to the WD repeat TRM82 family.</text>
</comment>
<evidence type="ECO:0000313" key="9">
    <source>
        <dbReference type="Proteomes" id="UP001275084"/>
    </source>
</evidence>
<accession>A0AAJ0H6K2</accession>
<evidence type="ECO:0000256" key="6">
    <source>
        <dbReference type="HAMAP-Rule" id="MF_03056"/>
    </source>
</evidence>
<keyword evidence="2 6" id="KW-0853">WD repeat</keyword>
<evidence type="ECO:0000313" key="8">
    <source>
        <dbReference type="EMBL" id="KAK3341548.1"/>
    </source>
</evidence>
<dbReference type="InterPro" id="IPR015943">
    <property type="entry name" value="WD40/YVTN_repeat-like_dom_sf"/>
</dbReference>
<dbReference type="GO" id="GO:0043527">
    <property type="term" value="C:tRNA methyltransferase complex"/>
    <property type="evidence" value="ECO:0007669"/>
    <property type="project" value="TreeGrafter"/>
</dbReference>
<dbReference type="AlphaFoldDB" id="A0AAJ0H6K2"/>
<evidence type="ECO:0000256" key="4">
    <source>
        <dbReference type="ARBA" id="ARBA00022737"/>
    </source>
</evidence>
<dbReference type="InterPro" id="IPR028884">
    <property type="entry name" value="Trm82"/>
</dbReference>
<keyword evidence="3 6" id="KW-0819">tRNA processing</keyword>
<dbReference type="GO" id="GO:0005634">
    <property type="term" value="C:nucleus"/>
    <property type="evidence" value="ECO:0007669"/>
    <property type="project" value="UniProtKB-SubCell"/>
</dbReference>
<keyword evidence="9" id="KW-1185">Reference proteome</keyword>
<sequence length="515" mass="55384">MALPYHVLTACGGVVFAARGGNIYSFSPDLQHLSTWKYPVKQGKATNGRSLEAKTSPAPEEPPTKRRRVEPGREEDSNGNGHAVEGETPNAKGNKQPKKEKKAQDPNHLLFEQPFVQSITTTIDGRYVVAATGSDKTIWVFEHDGAGGLKQLSSRTMPKRPCSIAITPDPQTILSADKFGDVYAVPLLQSALDQQADPKEPTPTATSRSVTPSTAPQPFKPQANEFTVHTKRNLRALENQKLGLQTKGGAAADKPAEPTFEHTLLLGHVSMLTAVLVAVHPATQRAYIVTGDRDEHIRVSRGAPAQAHIIETFCLGHEDFVSRLVLPAPAARPELLVSGGGDDHLFVWDWTRGALLSKASVLAHVQQVVSGQRNIAVSRLYACPAGGGGEDGSVLVFVVCERVPALFCFELKGNTLHHHTTIPTPGPPLDMANMGSGSSSSSPRLLLAVDVITAADSQGGSSLFWVDCEAALGWRLRSCQETSVVAGDDEPALKPEDLQKILYTTESLRKTTDFE</sequence>
<organism evidence="8 9">
    <name type="scientific">Lasiosphaeria hispida</name>
    <dbReference type="NCBI Taxonomy" id="260671"/>
    <lineage>
        <taxon>Eukaryota</taxon>
        <taxon>Fungi</taxon>
        <taxon>Dikarya</taxon>
        <taxon>Ascomycota</taxon>
        <taxon>Pezizomycotina</taxon>
        <taxon>Sordariomycetes</taxon>
        <taxon>Sordariomycetidae</taxon>
        <taxon>Sordariales</taxon>
        <taxon>Lasiosphaeriaceae</taxon>
        <taxon>Lasiosphaeria</taxon>
    </lineage>
</organism>
<feature type="region of interest" description="Disordered" evidence="7">
    <location>
        <begin position="45"/>
        <end position="107"/>
    </location>
</feature>
<dbReference type="SUPFAM" id="SSF75011">
    <property type="entry name" value="3-carboxy-cis,cis-mucoante lactonizing enzyme"/>
    <property type="match status" value="1"/>
</dbReference>
<evidence type="ECO:0000256" key="5">
    <source>
        <dbReference type="ARBA" id="ARBA00023242"/>
    </source>
</evidence>
<dbReference type="PANTHER" id="PTHR16288:SF0">
    <property type="entry name" value="TRNA (GUANINE-N(7)-)-METHYLTRANSFERASE NON-CATALYTIC SUBUNIT WDR4"/>
    <property type="match status" value="1"/>
</dbReference>
<dbReference type="PANTHER" id="PTHR16288">
    <property type="entry name" value="WD40 REPEAT PROTEIN 4"/>
    <property type="match status" value="1"/>
</dbReference>
<comment type="subcellular location">
    <subcellularLocation>
        <location evidence="1 6">Nucleus</location>
    </subcellularLocation>
</comment>
<keyword evidence="4 6" id="KW-0677">Repeat</keyword>
<dbReference type="Proteomes" id="UP001275084">
    <property type="component" value="Unassembled WGS sequence"/>
</dbReference>
<reference evidence="8" key="2">
    <citation type="submission" date="2023-06" db="EMBL/GenBank/DDBJ databases">
        <authorList>
            <consortium name="Lawrence Berkeley National Laboratory"/>
            <person name="Haridas S."/>
            <person name="Hensen N."/>
            <person name="Bonometti L."/>
            <person name="Westerberg I."/>
            <person name="Brannstrom I.O."/>
            <person name="Guillou S."/>
            <person name="Cros-Aarteil S."/>
            <person name="Calhoun S."/>
            <person name="Kuo A."/>
            <person name="Mondo S."/>
            <person name="Pangilinan J."/>
            <person name="Riley R."/>
            <person name="Labutti K."/>
            <person name="Andreopoulos B."/>
            <person name="Lipzen A."/>
            <person name="Chen C."/>
            <person name="Yanf M."/>
            <person name="Daum C."/>
            <person name="Ng V."/>
            <person name="Clum A."/>
            <person name="Steindorff A."/>
            <person name="Ohm R."/>
            <person name="Martin F."/>
            <person name="Silar P."/>
            <person name="Natvig D."/>
            <person name="Lalanne C."/>
            <person name="Gautier V."/>
            <person name="Ament-Velasquez S.L."/>
            <person name="Kruys A."/>
            <person name="Hutchinson M.I."/>
            <person name="Powell A.J."/>
            <person name="Barry K."/>
            <person name="Miller A.N."/>
            <person name="Grigoriev I.V."/>
            <person name="Debuchy R."/>
            <person name="Gladieux P."/>
            <person name="Thoren M.H."/>
            <person name="Johannesson H."/>
        </authorList>
    </citation>
    <scope>NUCLEOTIDE SEQUENCE</scope>
    <source>
        <strain evidence="8">CBS 955.72</strain>
    </source>
</reference>
<evidence type="ECO:0000256" key="2">
    <source>
        <dbReference type="ARBA" id="ARBA00022574"/>
    </source>
</evidence>
<evidence type="ECO:0000256" key="7">
    <source>
        <dbReference type="SAM" id="MobiDB-lite"/>
    </source>
</evidence>
<evidence type="ECO:0008006" key="10">
    <source>
        <dbReference type="Google" id="ProtNLM"/>
    </source>
</evidence>
<protein>
    <recommendedName>
        <fullName evidence="10">Transfer RNA methyltransferase 82</fullName>
    </recommendedName>
</protein>
<dbReference type="GO" id="GO:0106004">
    <property type="term" value="P:tRNA (guanine-N7)-methylation"/>
    <property type="evidence" value="ECO:0007669"/>
    <property type="project" value="UniProtKB-UniRule"/>
</dbReference>
<reference evidence="8" key="1">
    <citation type="journal article" date="2023" name="Mol. Phylogenet. Evol.">
        <title>Genome-scale phylogeny and comparative genomics of the fungal order Sordariales.</title>
        <authorList>
            <person name="Hensen N."/>
            <person name="Bonometti L."/>
            <person name="Westerberg I."/>
            <person name="Brannstrom I.O."/>
            <person name="Guillou S."/>
            <person name="Cros-Aarteil S."/>
            <person name="Calhoun S."/>
            <person name="Haridas S."/>
            <person name="Kuo A."/>
            <person name="Mondo S."/>
            <person name="Pangilinan J."/>
            <person name="Riley R."/>
            <person name="LaButti K."/>
            <person name="Andreopoulos B."/>
            <person name="Lipzen A."/>
            <person name="Chen C."/>
            <person name="Yan M."/>
            <person name="Daum C."/>
            <person name="Ng V."/>
            <person name="Clum A."/>
            <person name="Steindorff A."/>
            <person name="Ohm R.A."/>
            <person name="Martin F."/>
            <person name="Silar P."/>
            <person name="Natvig D.O."/>
            <person name="Lalanne C."/>
            <person name="Gautier V."/>
            <person name="Ament-Velasquez S.L."/>
            <person name="Kruys A."/>
            <person name="Hutchinson M.I."/>
            <person name="Powell A.J."/>
            <person name="Barry K."/>
            <person name="Miller A.N."/>
            <person name="Grigoriev I.V."/>
            <person name="Debuchy R."/>
            <person name="Gladieux P."/>
            <person name="Hiltunen Thoren M."/>
            <person name="Johannesson H."/>
        </authorList>
    </citation>
    <scope>NUCLEOTIDE SEQUENCE</scope>
    <source>
        <strain evidence="8">CBS 955.72</strain>
    </source>
</reference>
<feature type="region of interest" description="Disordered" evidence="7">
    <location>
        <begin position="192"/>
        <end position="224"/>
    </location>
</feature>
<comment type="function">
    <text evidence="6">Required for the formation of N(7)-methylguanine at position 46 (m7G46) in tRNA. In the complex, it is required to stabilize and induce conformational changes of the catalytic subunit.</text>
</comment>
<dbReference type="Gene3D" id="2.130.10.10">
    <property type="entry name" value="YVTN repeat-like/Quinoprotein amine dehydrogenase"/>
    <property type="match status" value="2"/>
</dbReference>
<dbReference type="EMBL" id="JAUIQD010000008">
    <property type="protein sequence ID" value="KAK3341548.1"/>
    <property type="molecule type" value="Genomic_DNA"/>
</dbReference>
<dbReference type="HAMAP" id="MF_03056">
    <property type="entry name" value="TRM82"/>
    <property type="match status" value="1"/>
</dbReference>
<feature type="compositionally biased region" description="Polar residues" evidence="7">
    <location>
        <begin position="203"/>
        <end position="216"/>
    </location>
</feature>
<proteinExistence type="inferred from homology"/>
<keyword evidence="5 6" id="KW-0539">Nucleus</keyword>
<gene>
    <name evidence="8" type="ORF">B0T25DRAFT_345404</name>
</gene>